<keyword evidence="2" id="KW-0732">Signal</keyword>
<evidence type="ECO:0000313" key="4">
    <source>
        <dbReference type="Proteomes" id="UP000034883"/>
    </source>
</evidence>
<evidence type="ECO:0000256" key="1">
    <source>
        <dbReference type="SAM" id="MobiDB-lite"/>
    </source>
</evidence>
<name>A0A0F6YLN7_9BACT</name>
<gene>
    <name evidence="3" type="ORF">DB32_006550</name>
</gene>
<feature type="region of interest" description="Disordered" evidence="1">
    <location>
        <begin position="84"/>
        <end position="107"/>
    </location>
</feature>
<dbReference type="STRING" id="927083.DB32_006550"/>
<accession>A0A0F6YLN7</accession>
<dbReference type="Proteomes" id="UP000034883">
    <property type="component" value="Chromosome"/>
</dbReference>
<reference evidence="3 4" key="1">
    <citation type="submission" date="2015-03" db="EMBL/GenBank/DDBJ databases">
        <title>Genome assembly of Sandaracinus amylolyticus DSM 53668.</title>
        <authorList>
            <person name="Sharma G."/>
            <person name="Subramanian S."/>
        </authorList>
    </citation>
    <scope>NUCLEOTIDE SEQUENCE [LARGE SCALE GENOMIC DNA]</scope>
    <source>
        <strain evidence="3 4">DSM 53668</strain>
    </source>
</reference>
<proteinExistence type="predicted"/>
<evidence type="ECO:0000313" key="3">
    <source>
        <dbReference type="EMBL" id="AKF09401.1"/>
    </source>
</evidence>
<dbReference type="EMBL" id="CP011125">
    <property type="protein sequence ID" value="AKF09401.1"/>
    <property type="molecule type" value="Genomic_DNA"/>
</dbReference>
<evidence type="ECO:0000256" key="2">
    <source>
        <dbReference type="SAM" id="SignalP"/>
    </source>
</evidence>
<keyword evidence="4" id="KW-1185">Reference proteome</keyword>
<dbReference type="AlphaFoldDB" id="A0A0F6YLN7"/>
<protein>
    <recommendedName>
        <fullName evidence="5">Cytochrome c domain-containing protein</fullName>
    </recommendedName>
</protein>
<feature type="chain" id="PRO_5002512534" description="Cytochrome c domain-containing protein" evidence="2">
    <location>
        <begin position="30"/>
        <end position="107"/>
    </location>
</feature>
<organism evidence="3 4">
    <name type="scientific">Sandaracinus amylolyticus</name>
    <dbReference type="NCBI Taxonomy" id="927083"/>
    <lineage>
        <taxon>Bacteria</taxon>
        <taxon>Pseudomonadati</taxon>
        <taxon>Myxococcota</taxon>
        <taxon>Polyangia</taxon>
        <taxon>Polyangiales</taxon>
        <taxon>Sandaracinaceae</taxon>
        <taxon>Sandaracinus</taxon>
    </lineage>
</organism>
<sequence>MRVLARSRWVALVLAVMALGCARSFDALAQRDAGPDAQRTEDEPDAGLLGELELTEDQAACIGVDRAPCIACHVREDRVFLRPLGVPPPPPGSTPLREPSECGVALP</sequence>
<evidence type="ECO:0008006" key="5">
    <source>
        <dbReference type="Google" id="ProtNLM"/>
    </source>
</evidence>
<dbReference type="PROSITE" id="PS51257">
    <property type="entry name" value="PROKAR_LIPOPROTEIN"/>
    <property type="match status" value="1"/>
</dbReference>
<dbReference type="KEGG" id="samy:DB32_006550"/>
<feature type="signal peptide" evidence="2">
    <location>
        <begin position="1"/>
        <end position="29"/>
    </location>
</feature>